<dbReference type="EMBL" id="JABANP010000738">
    <property type="protein sequence ID" value="KAF4679420.1"/>
    <property type="molecule type" value="Genomic_DNA"/>
</dbReference>
<comment type="caution">
    <text evidence="2">The sequence shown here is derived from an EMBL/GenBank/DDBJ whole genome shotgun (WGS) entry which is preliminary data.</text>
</comment>
<dbReference type="Proteomes" id="UP000574390">
    <property type="component" value="Unassembled WGS sequence"/>
</dbReference>
<evidence type="ECO:0000313" key="6">
    <source>
        <dbReference type="Proteomes" id="UP000574390"/>
    </source>
</evidence>
<protein>
    <submittedName>
        <fullName evidence="2">Uncharacterized protein</fullName>
    </submittedName>
</protein>
<keyword evidence="5" id="KW-1185">Reference proteome</keyword>
<dbReference type="EMBL" id="JABANM010017009">
    <property type="protein sequence ID" value="KAF4728519.1"/>
    <property type="molecule type" value="Genomic_DNA"/>
</dbReference>
<gene>
    <name evidence="1" type="ORF">FOZ60_015069</name>
    <name evidence="2" type="ORF">FOZ62_001482</name>
    <name evidence="3" type="ORF">FOZ63_004698</name>
</gene>
<proteinExistence type="predicted"/>
<name>A0A7J6S6D9_PEROL</name>
<dbReference type="AlphaFoldDB" id="A0A7J6S6D9"/>
<dbReference type="Proteomes" id="UP000541610">
    <property type="component" value="Unassembled WGS sequence"/>
</dbReference>
<organism evidence="2 6">
    <name type="scientific">Perkinsus olseni</name>
    <name type="common">Perkinsus atlanticus</name>
    <dbReference type="NCBI Taxonomy" id="32597"/>
    <lineage>
        <taxon>Eukaryota</taxon>
        <taxon>Sar</taxon>
        <taxon>Alveolata</taxon>
        <taxon>Perkinsozoa</taxon>
        <taxon>Perkinsea</taxon>
        <taxon>Perkinsida</taxon>
        <taxon>Perkinsidae</taxon>
        <taxon>Perkinsus</taxon>
    </lineage>
</organism>
<evidence type="ECO:0000313" key="4">
    <source>
        <dbReference type="Proteomes" id="UP000541610"/>
    </source>
</evidence>
<reference evidence="4 5" key="1">
    <citation type="submission" date="2020-04" db="EMBL/GenBank/DDBJ databases">
        <title>Perkinsus olseni comparative genomics.</title>
        <authorList>
            <person name="Bogema D.R."/>
        </authorList>
    </citation>
    <scope>NUCLEOTIDE SEQUENCE [LARGE SCALE GENOMIC DNA]</scope>
    <source>
        <strain evidence="1">00978-12</strain>
        <strain evidence="2">ATCC PRA-205</strain>
        <strain evidence="3 5">ATCC PRA-207</strain>
    </source>
</reference>
<sequence length="136" mass="14922">MTPIEIVKAIHRLLKSMEVEGKVVRLPIQEAWTINEIVLVAKKGDASWKKLPTILDEGDQEAVGANFRVTLDLRYVNANVGVTHGVTDGRTSSYDDVQQSQYGVQVLVGSLPASHGQWFGDVPYQAPNEAVQILVP</sequence>
<evidence type="ECO:0000313" key="5">
    <source>
        <dbReference type="Proteomes" id="UP000553632"/>
    </source>
</evidence>
<dbReference type="Proteomes" id="UP000553632">
    <property type="component" value="Unassembled WGS sequence"/>
</dbReference>
<dbReference type="EMBL" id="JABANO010015865">
    <property type="protein sequence ID" value="KAF4736155.1"/>
    <property type="molecule type" value="Genomic_DNA"/>
</dbReference>
<evidence type="ECO:0000313" key="3">
    <source>
        <dbReference type="EMBL" id="KAF4736155.1"/>
    </source>
</evidence>
<evidence type="ECO:0000313" key="2">
    <source>
        <dbReference type="EMBL" id="KAF4728519.1"/>
    </source>
</evidence>
<accession>A0A7J6S6D9</accession>
<evidence type="ECO:0000313" key="1">
    <source>
        <dbReference type="EMBL" id="KAF4679420.1"/>
    </source>
</evidence>
<dbReference type="OrthoDB" id="10497946at2759"/>